<protein>
    <submittedName>
        <fullName evidence="2">Uncharacterized protein</fullName>
    </submittedName>
</protein>
<organism evidence="2 3">
    <name type="scientific">Nepenthes gracilis</name>
    <name type="common">Slender pitcher plant</name>
    <dbReference type="NCBI Taxonomy" id="150966"/>
    <lineage>
        <taxon>Eukaryota</taxon>
        <taxon>Viridiplantae</taxon>
        <taxon>Streptophyta</taxon>
        <taxon>Embryophyta</taxon>
        <taxon>Tracheophyta</taxon>
        <taxon>Spermatophyta</taxon>
        <taxon>Magnoliopsida</taxon>
        <taxon>eudicotyledons</taxon>
        <taxon>Gunneridae</taxon>
        <taxon>Pentapetalae</taxon>
        <taxon>Caryophyllales</taxon>
        <taxon>Nepenthaceae</taxon>
        <taxon>Nepenthes</taxon>
    </lineage>
</organism>
<keyword evidence="1" id="KW-0472">Membrane</keyword>
<dbReference type="AlphaFoldDB" id="A0AAD3Y1W8"/>
<keyword evidence="1" id="KW-1133">Transmembrane helix</keyword>
<dbReference type="Proteomes" id="UP001279734">
    <property type="component" value="Unassembled WGS sequence"/>
</dbReference>
<keyword evidence="3" id="KW-1185">Reference proteome</keyword>
<sequence length="86" mass="9365">MAGFTSFAVIFISPSSLLLIASLADSFYVAWRLADSQQRNHNAGDGSFTCLSITKILCCLCYGDGPTSSAMYLLTWCHWSVAADHH</sequence>
<comment type="caution">
    <text evidence="2">The sequence shown here is derived from an EMBL/GenBank/DDBJ whole genome shotgun (WGS) entry which is preliminary data.</text>
</comment>
<evidence type="ECO:0000256" key="1">
    <source>
        <dbReference type="SAM" id="Phobius"/>
    </source>
</evidence>
<gene>
    <name evidence="2" type="ORF">Nepgr_028210</name>
</gene>
<evidence type="ECO:0000313" key="2">
    <source>
        <dbReference type="EMBL" id="GMH26367.1"/>
    </source>
</evidence>
<evidence type="ECO:0000313" key="3">
    <source>
        <dbReference type="Proteomes" id="UP001279734"/>
    </source>
</evidence>
<reference evidence="2" key="1">
    <citation type="submission" date="2023-05" db="EMBL/GenBank/DDBJ databases">
        <title>Nepenthes gracilis genome sequencing.</title>
        <authorList>
            <person name="Fukushima K."/>
        </authorList>
    </citation>
    <scope>NUCLEOTIDE SEQUENCE</scope>
    <source>
        <strain evidence="2">SING2019-196</strain>
    </source>
</reference>
<feature type="transmembrane region" description="Helical" evidence="1">
    <location>
        <begin position="6"/>
        <end position="31"/>
    </location>
</feature>
<keyword evidence="1" id="KW-0812">Transmembrane</keyword>
<dbReference type="EMBL" id="BSYO01000031">
    <property type="protein sequence ID" value="GMH26367.1"/>
    <property type="molecule type" value="Genomic_DNA"/>
</dbReference>
<name>A0AAD3Y1W8_NEPGR</name>
<proteinExistence type="predicted"/>
<accession>A0AAD3Y1W8</accession>